<comment type="similarity">
    <text evidence="1">Belongs to the NAD(P)-dependent epimerase/dehydratase family.</text>
</comment>
<organism evidence="3 4">
    <name type="scientific">Halanaerobium congolense</name>
    <dbReference type="NCBI Taxonomy" id="54121"/>
    <lineage>
        <taxon>Bacteria</taxon>
        <taxon>Bacillati</taxon>
        <taxon>Bacillota</taxon>
        <taxon>Clostridia</taxon>
        <taxon>Halanaerobiales</taxon>
        <taxon>Halanaerobiaceae</taxon>
        <taxon>Halanaerobium</taxon>
    </lineage>
</organism>
<dbReference type="InterPro" id="IPR001509">
    <property type="entry name" value="Epimerase_deHydtase"/>
</dbReference>
<name>A0A4R8G3S5_9FIRM</name>
<comment type="caution">
    <text evidence="3">The sequence shown here is derived from an EMBL/GenBank/DDBJ whole genome shotgun (WGS) entry which is preliminary data.</text>
</comment>
<dbReference type="Proteomes" id="UP000295472">
    <property type="component" value="Unassembled WGS sequence"/>
</dbReference>
<feature type="domain" description="NAD-dependent epimerase/dehydratase" evidence="2">
    <location>
        <begin position="3"/>
        <end position="229"/>
    </location>
</feature>
<protein>
    <submittedName>
        <fullName evidence="3">Nucleoside-diphosphate-sugar epimerase</fullName>
    </submittedName>
</protein>
<dbReference type="GeneID" id="57013924"/>
<gene>
    <name evidence="3" type="ORF">C7954_1502</name>
</gene>
<evidence type="ECO:0000256" key="1">
    <source>
        <dbReference type="ARBA" id="ARBA00007637"/>
    </source>
</evidence>
<dbReference type="PANTHER" id="PTHR43000">
    <property type="entry name" value="DTDP-D-GLUCOSE 4,6-DEHYDRATASE-RELATED"/>
    <property type="match status" value="1"/>
</dbReference>
<dbReference type="Gene3D" id="3.40.50.720">
    <property type="entry name" value="NAD(P)-binding Rossmann-like Domain"/>
    <property type="match status" value="1"/>
</dbReference>
<dbReference type="AlphaFoldDB" id="A0A4R8G3S5"/>
<dbReference type="RefSeq" id="WP_166667730.1">
    <property type="nucleotide sequence ID" value="NZ_SOEF01000050.1"/>
</dbReference>
<dbReference type="InterPro" id="IPR036291">
    <property type="entry name" value="NAD(P)-bd_dom_sf"/>
</dbReference>
<dbReference type="SUPFAM" id="SSF51735">
    <property type="entry name" value="NAD(P)-binding Rossmann-fold domains"/>
    <property type="match status" value="1"/>
</dbReference>
<evidence type="ECO:0000313" key="3">
    <source>
        <dbReference type="EMBL" id="TDX36421.1"/>
    </source>
</evidence>
<sequence>MKILITGANGSLGYHLVEMLKDNNELYLLDLNFDRLNDLKEQNNIHFLNTNILDEDQILNLDFELDIIIHLAAKVHTKAKTDAEKEEFFQINTEATKYLYQLALKKNISHFIFISTISLYGKEFIEVRENSSLNYENNPYAESKYLAEKTGVDLYNNNALPLTILRLATLYGKYDRGNYKKLINFAYKGLLPMVGQGNNQKSIIYVKDAAALITKILNNKSTYGEIYNVSEGDYKYSEILDTITAVFEQKVLKIKAPEILINLYKKLPFALPVFNKLETLSTTTTVDNSKMLQELDFKPGYSFKEGLEDAKEYYRQ</sequence>
<accession>A0A4R8G3S5</accession>
<evidence type="ECO:0000259" key="2">
    <source>
        <dbReference type="Pfam" id="PF01370"/>
    </source>
</evidence>
<reference evidence="3 4" key="1">
    <citation type="submission" date="2019-03" db="EMBL/GenBank/DDBJ databases">
        <title>Subsurface microbial communities from deep shales in Ohio and West Virginia, USA.</title>
        <authorList>
            <person name="Wrighton K."/>
        </authorList>
    </citation>
    <scope>NUCLEOTIDE SEQUENCE [LARGE SCALE GENOMIC DNA]</scope>
    <source>
        <strain evidence="3 4">DSMZ 11287</strain>
    </source>
</reference>
<dbReference type="EMBL" id="SOEF01000050">
    <property type="protein sequence ID" value="TDX36421.1"/>
    <property type="molecule type" value="Genomic_DNA"/>
</dbReference>
<evidence type="ECO:0000313" key="4">
    <source>
        <dbReference type="Proteomes" id="UP000295472"/>
    </source>
</evidence>
<dbReference type="Pfam" id="PF01370">
    <property type="entry name" value="Epimerase"/>
    <property type="match status" value="1"/>
</dbReference>
<proteinExistence type="inferred from homology"/>